<keyword evidence="2" id="KW-1185">Reference proteome</keyword>
<sequence length="404" mass="45014">MEETKQDDTTRAGAAEPVADRGRRDSPTRACAAERAGERGVDEPKRGISTRARASKKLQKPQGRVPLAGETGGKAKAEEMGGAAEGEFCPEVPEDVIYAILSKLPPCRTEQWAFSCLNQRWNLAVKSLLKDHSPQIPSLILPSSCSPFFHSTVSCQWNEEQSIPTSTCLWRKLYLPDDVRVDGKMCGSSEGGWFILVLENSDPNKHRNHLFSIHTREMKELPDTVLISEEVSSFSLEAAVLSSSASLPGYTVAAIGKEPSSLLAIKTPLMNHWHNVQCNIPNDDSLVDLIYFKSEFWFLTAQERVGKLSEDQDGSGNSRIYWLEMTTKQRHSYLSDTEYAEKNLRTKRYLVESDGELYMVIKFLALTGGAVEIAVFRLDLNEAEEGSDSSSDSSMMHCDQLYFT</sequence>
<reference evidence="1" key="1">
    <citation type="submission" date="2021-05" db="EMBL/GenBank/DDBJ databases">
        <authorList>
            <person name="Scholz U."/>
            <person name="Mascher M."/>
            <person name="Fiebig A."/>
        </authorList>
    </citation>
    <scope>NUCLEOTIDE SEQUENCE [LARGE SCALE GENOMIC DNA]</scope>
</reference>
<protein>
    <submittedName>
        <fullName evidence="1">Uncharacterized protein</fullName>
    </submittedName>
</protein>
<evidence type="ECO:0000313" key="2">
    <source>
        <dbReference type="Proteomes" id="UP001732700"/>
    </source>
</evidence>
<reference evidence="1" key="2">
    <citation type="submission" date="2025-09" db="UniProtKB">
        <authorList>
            <consortium name="EnsemblPlants"/>
        </authorList>
    </citation>
    <scope>IDENTIFICATION</scope>
</reference>
<evidence type="ECO:0000313" key="1">
    <source>
        <dbReference type="EnsemblPlants" id="AVESA.00010b.r2.2AG0244590.1.CDS"/>
    </source>
</evidence>
<dbReference type="Proteomes" id="UP001732700">
    <property type="component" value="Chromosome 2A"/>
</dbReference>
<name>A0ACD5UGQ6_AVESA</name>
<dbReference type="EnsemblPlants" id="AVESA.00010b.r2.2AG0244590.1">
    <property type="protein sequence ID" value="AVESA.00010b.r2.2AG0244590.1.CDS"/>
    <property type="gene ID" value="AVESA.00010b.r2.2AG0244590"/>
</dbReference>
<proteinExistence type="predicted"/>
<organism evidence="1 2">
    <name type="scientific">Avena sativa</name>
    <name type="common">Oat</name>
    <dbReference type="NCBI Taxonomy" id="4498"/>
    <lineage>
        <taxon>Eukaryota</taxon>
        <taxon>Viridiplantae</taxon>
        <taxon>Streptophyta</taxon>
        <taxon>Embryophyta</taxon>
        <taxon>Tracheophyta</taxon>
        <taxon>Spermatophyta</taxon>
        <taxon>Magnoliopsida</taxon>
        <taxon>Liliopsida</taxon>
        <taxon>Poales</taxon>
        <taxon>Poaceae</taxon>
        <taxon>BOP clade</taxon>
        <taxon>Pooideae</taxon>
        <taxon>Poodae</taxon>
        <taxon>Poeae</taxon>
        <taxon>Poeae Chloroplast Group 1 (Aveneae type)</taxon>
        <taxon>Aveninae</taxon>
        <taxon>Avena</taxon>
    </lineage>
</organism>
<accession>A0ACD5UGQ6</accession>